<evidence type="ECO:0000256" key="4">
    <source>
        <dbReference type="PIRSR" id="PIRSR610122-2"/>
    </source>
</evidence>
<evidence type="ECO:0000313" key="9">
    <source>
        <dbReference type="Proteomes" id="UP000799302"/>
    </source>
</evidence>
<feature type="active site" description="Proton donor/acceptor" evidence="3">
    <location>
        <position position="86"/>
    </location>
</feature>
<reference evidence="8" key="1">
    <citation type="journal article" date="2020" name="Stud. Mycol.">
        <title>101 Dothideomycetes genomes: a test case for predicting lifestyles and emergence of pathogens.</title>
        <authorList>
            <person name="Haridas S."/>
            <person name="Albert R."/>
            <person name="Binder M."/>
            <person name="Bloem J."/>
            <person name="Labutti K."/>
            <person name="Salamov A."/>
            <person name="Andreopoulos B."/>
            <person name="Baker S."/>
            <person name="Barry K."/>
            <person name="Bills G."/>
            <person name="Bluhm B."/>
            <person name="Cannon C."/>
            <person name="Castanera R."/>
            <person name="Culley D."/>
            <person name="Daum C."/>
            <person name="Ezra D."/>
            <person name="Gonzalez J."/>
            <person name="Henrissat B."/>
            <person name="Kuo A."/>
            <person name="Liang C."/>
            <person name="Lipzen A."/>
            <person name="Lutzoni F."/>
            <person name="Magnuson J."/>
            <person name="Mondo S."/>
            <person name="Nolan M."/>
            <person name="Ohm R."/>
            <person name="Pangilinan J."/>
            <person name="Park H.-J."/>
            <person name="Ramirez L."/>
            <person name="Alfaro M."/>
            <person name="Sun H."/>
            <person name="Tritt A."/>
            <person name="Yoshinaga Y."/>
            <person name="Zwiers L.-H."/>
            <person name="Turgeon B."/>
            <person name="Goodwin S."/>
            <person name="Spatafora J."/>
            <person name="Crous P."/>
            <person name="Grigoriev I."/>
        </authorList>
    </citation>
    <scope>NUCLEOTIDE SEQUENCE</scope>
    <source>
        <strain evidence="8">CBS 115976</strain>
    </source>
</reference>
<dbReference type="AlphaFoldDB" id="A0A6A6UMZ1"/>
<dbReference type="CDD" id="cd00827">
    <property type="entry name" value="init_cond_enzymes"/>
    <property type="match status" value="1"/>
</dbReference>
<dbReference type="InterPro" id="IPR013528">
    <property type="entry name" value="HMG_CoA_synth_N"/>
</dbReference>
<dbReference type="Proteomes" id="UP000799302">
    <property type="component" value="Unassembled WGS sequence"/>
</dbReference>
<evidence type="ECO:0000256" key="5">
    <source>
        <dbReference type="RuleBase" id="RU364071"/>
    </source>
</evidence>
<organism evidence="8 9">
    <name type="scientific">Microthyrium microscopicum</name>
    <dbReference type="NCBI Taxonomy" id="703497"/>
    <lineage>
        <taxon>Eukaryota</taxon>
        <taxon>Fungi</taxon>
        <taxon>Dikarya</taxon>
        <taxon>Ascomycota</taxon>
        <taxon>Pezizomycotina</taxon>
        <taxon>Dothideomycetes</taxon>
        <taxon>Dothideomycetes incertae sedis</taxon>
        <taxon>Microthyriales</taxon>
        <taxon>Microthyriaceae</taxon>
        <taxon>Microthyrium</taxon>
    </lineage>
</organism>
<comment type="similarity">
    <text evidence="1 5">Belongs to the thiolase-like superfamily. HMG-CoA synthase family.</text>
</comment>
<feature type="active site" description="Proton donor/acceptor" evidence="3">
    <location>
        <position position="265"/>
    </location>
</feature>
<dbReference type="SUPFAM" id="SSF53901">
    <property type="entry name" value="Thiolase-like"/>
    <property type="match status" value="2"/>
</dbReference>
<gene>
    <name evidence="8" type="ORF">BT63DRAFT_436925</name>
</gene>
<dbReference type="Pfam" id="PF01154">
    <property type="entry name" value="HMG_CoA_synt_N"/>
    <property type="match status" value="1"/>
</dbReference>
<dbReference type="OrthoDB" id="1269963at2759"/>
<dbReference type="PANTHER" id="PTHR43323:SF2">
    <property type="entry name" value="HYDROXYMETHYLGLUTARYL-COA SYNTHASE"/>
    <property type="match status" value="1"/>
</dbReference>
<keyword evidence="2 5" id="KW-0808">Transferase</keyword>
<proteinExistence type="inferred from homology"/>
<dbReference type="InterPro" id="IPR000590">
    <property type="entry name" value="HMG_CoA_synt_AS"/>
</dbReference>
<dbReference type="PANTHER" id="PTHR43323">
    <property type="entry name" value="3-HYDROXY-3-METHYLGLUTARYL COENZYME A SYNTHASE"/>
    <property type="match status" value="1"/>
</dbReference>
<dbReference type="InterPro" id="IPR016039">
    <property type="entry name" value="Thiolase-like"/>
</dbReference>
<evidence type="ECO:0000313" key="8">
    <source>
        <dbReference type="EMBL" id="KAF2673150.1"/>
    </source>
</evidence>
<dbReference type="GO" id="GO:0006084">
    <property type="term" value="P:acetyl-CoA metabolic process"/>
    <property type="evidence" value="ECO:0007669"/>
    <property type="project" value="InterPro"/>
</dbReference>
<dbReference type="EMBL" id="MU004231">
    <property type="protein sequence ID" value="KAF2673150.1"/>
    <property type="molecule type" value="Genomic_DNA"/>
</dbReference>
<dbReference type="EC" id="2.3.3.10" evidence="5"/>
<protein>
    <recommendedName>
        <fullName evidence="5">Hydroxymethylglutaryl-CoA synthase</fullName>
        <shortName evidence="5">HMG-CoA synthase</shortName>
        <ecNumber evidence="5">2.3.3.10</ecNumber>
    </recommendedName>
    <alternativeName>
        <fullName evidence="5">3-hydroxy-3-methylglutaryl coenzyme A synthase</fullName>
    </alternativeName>
</protein>
<keyword evidence="9" id="KW-1185">Reference proteome</keyword>
<feature type="binding site" evidence="4">
    <location>
        <position position="270"/>
    </location>
    <ligand>
        <name>CoA</name>
        <dbReference type="ChEBI" id="CHEBI:57287"/>
    </ligand>
</feature>
<feature type="binding site" evidence="4">
    <location>
        <position position="274"/>
    </location>
    <ligand>
        <name>CoA</name>
        <dbReference type="ChEBI" id="CHEBI:57287"/>
    </ligand>
</feature>
<dbReference type="Gene3D" id="3.40.47.10">
    <property type="match status" value="1"/>
</dbReference>
<dbReference type="PROSITE" id="PS01226">
    <property type="entry name" value="HMG_COA_SYNTHASE"/>
    <property type="match status" value="1"/>
</dbReference>
<feature type="domain" description="Hydroxymethylglutaryl-coenzyme A synthase N-terminal" evidence="6">
    <location>
        <begin position="4"/>
        <end position="177"/>
    </location>
</feature>
<feature type="domain" description="Hydroxymethylglutaryl-coenzyme A synthase C-terminal" evidence="7">
    <location>
        <begin position="178"/>
        <end position="416"/>
    </location>
</feature>
<dbReference type="GO" id="GO:0006696">
    <property type="term" value="P:ergosterol biosynthetic process"/>
    <property type="evidence" value="ECO:0007669"/>
    <property type="project" value="TreeGrafter"/>
</dbReference>
<dbReference type="FunFam" id="3.40.47.10:FF:000008">
    <property type="entry name" value="3-hydroxy-3-methylglutaryl coenzyme A synthase"/>
    <property type="match status" value="1"/>
</dbReference>
<feature type="active site" description="Acyl-thioester intermediate" evidence="3">
    <location>
        <position position="120"/>
    </location>
</feature>
<dbReference type="InterPro" id="IPR013746">
    <property type="entry name" value="HMG_CoA_synt_C_dom"/>
</dbReference>
<accession>A0A6A6UMZ1</accession>
<evidence type="ECO:0000256" key="3">
    <source>
        <dbReference type="PIRSR" id="PIRSR610122-1"/>
    </source>
</evidence>
<sequence>MAARPTNIGIKAMEIYFPSQCVEQSELEKFDGVSTGKYTIGLGQTKMSFCDDREDIYSLALTTTSSLLRKYNIDPKSIGRLEVGTETMLDKSKSVKSVLMQLFQGSGNTNIEGIDTVNACYGGTNALLNSVAWVESSGWDGRNAIVVAGDIALYKKGAARPTGGAGCVAMLIGPDAPIAFEPGLRGSYIVHAYDFYKPDLTSEYPIVDGHFSLKCYTEAVDACYEAYNAREKTLQAANGANGTNGVNGTKEIESPVDRFDYMCFHAPTCKLVSKSYARLLYNDYLANPSNPIFADVPESIKGISKDASYTDKSIEKTFMALAKKRYQQRVVPGITLPTMCGNMYCASVYSSLCSLVTNAAEDIEGKRIGMFSYGSGLASTLFSLKVRGSLSDIVSKLDVTARLDARRVVEPQVYDDVRSFSIRCPRSVDRKRLTDFQMCNLREKAHLKKNYKPEGSTEHLFPGTYYLTDIDDMFRRTYEIKQ</sequence>
<comment type="catalytic activity">
    <reaction evidence="5">
        <text>acetoacetyl-CoA + acetyl-CoA + H2O = (3S)-3-hydroxy-3-methylglutaryl-CoA + CoA + H(+)</text>
        <dbReference type="Rhea" id="RHEA:10188"/>
        <dbReference type="ChEBI" id="CHEBI:15377"/>
        <dbReference type="ChEBI" id="CHEBI:15378"/>
        <dbReference type="ChEBI" id="CHEBI:43074"/>
        <dbReference type="ChEBI" id="CHEBI:57286"/>
        <dbReference type="ChEBI" id="CHEBI:57287"/>
        <dbReference type="ChEBI" id="CHEBI:57288"/>
        <dbReference type="EC" id="2.3.3.10"/>
    </reaction>
</comment>
<dbReference type="Pfam" id="PF08540">
    <property type="entry name" value="HMG_CoA_synt_C"/>
    <property type="match status" value="2"/>
</dbReference>
<feature type="domain" description="Hydroxymethylglutaryl-coenzyme A synthase C-terminal" evidence="7">
    <location>
        <begin position="438"/>
        <end position="481"/>
    </location>
</feature>
<evidence type="ECO:0000259" key="6">
    <source>
        <dbReference type="Pfam" id="PF01154"/>
    </source>
</evidence>
<evidence type="ECO:0000256" key="2">
    <source>
        <dbReference type="ARBA" id="ARBA00022679"/>
    </source>
</evidence>
<name>A0A6A6UMZ1_9PEZI</name>
<dbReference type="NCBIfam" id="TIGR01833">
    <property type="entry name" value="HMG-CoA-S_euk"/>
    <property type="match status" value="1"/>
</dbReference>
<comment type="function">
    <text evidence="5">Catalyzes the condensation of acetyl-CoA with acetoacetyl-CoA to form HMG-CoA.</text>
</comment>
<dbReference type="GO" id="GO:0010142">
    <property type="term" value="P:farnesyl diphosphate biosynthetic process, mevalonate pathway"/>
    <property type="evidence" value="ECO:0007669"/>
    <property type="project" value="InterPro"/>
</dbReference>
<evidence type="ECO:0000259" key="7">
    <source>
        <dbReference type="Pfam" id="PF08540"/>
    </source>
</evidence>
<dbReference type="InterPro" id="IPR010122">
    <property type="entry name" value="HMG_CoA_synthase_euk"/>
</dbReference>
<feature type="binding site" evidence="4">
    <location>
        <position position="212"/>
    </location>
    <ligand>
        <name>CoA</name>
        <dbReference type="ChEBI" id="CHEBI:57287"/>
    </ligand>
</feature>
<evidence type="ECO:0000256" key="1">
    <source>
        <dbReference type="ARBA" id="ARBA00007061"/>
    </source>
</evidence>
<dbReference type="GO" id="GO:0004421">
    <property type="term" value="F:hydroxymethylglutaryl-CoA synthase activity"/>
    <property type="evidence" value="ECO:0007669"/>
    <property type="project" value="UniProtKB-EC"/>
</dbReference>